<proteinExistence type="predicted"/>
<feature type="transmembrane region" description="Helical" evidence="1">
    <location>
        <begin position="28"/>
        <end position="51"/>
    </location>
</feature>
<protein>
    <submittedName>
        <fullName evidence="2">Uncharacterized protein</fullName>
    </submittedName>
</protein>
<organism evidence="2 3">
    <name type="scientific">Halosimplex carlsbadense 2-9-1</name>
    <dbReference type="NCBI Taxonomy" id="797114"/>
    <lineage>
        <taxon>Archaea</taxon>
        <taxon>Methanobacteriati</taxon>
        <taxon>Methanobacteriota</taxon>
        <taxon>Stenosarchaea group</taxon>
        <taxon>Halobacteria</taxon>
        <taxon>Halobacteriales</taxon>
        <taxon>Haloarculaceae</taxon>
        <taxon>Halosimplex</taxon>
    </lineage>
</organism>
<dbReference type="eggNOG" id="ENOG502N62K">
    <property type="taxonomic scope" value="Archaea"/>
</dbReference>
<dbReference type="Proteomes" id="UP000011626">
    <property type="component" value="Unassembled WGS sequence"/>
</dbReference>
<evidence type="ECO:0000313" key="2">
    <source>
        <dbReference type="EMBL" id="ELZ21078.1"/>
    </source>
</evidence>
<keyword evidence="3" id="KW-1185">Reference proteome</keyword>
<accession>M0CEM2</accession>
<sequence>MALVLLFWYVLIHLPFLGSDGGDAPAFALVLFWAPLYLVTYALLTGGEYWLRARNISVSAPSL</sequence>
<comment type="caution">
    <text evidence="2">The sequence shown here is derived from an EMBL/GenBank/DDBJ whole genome shotgun (WGS) entry which is preliminary data.</text>
</comment>
<name>M0CEM2_9EURY</name>
<evidence type="ECO:0000256" key="1">
    <source>
        <dbReference type="SAM" id="Phobius"/>
    </source>
</evidence>
<keyword evidence="1" id="KW-0472">Membrane</keyword>
<reference evidence="2 3" key="1">
    <citation type="journal article" date="2014" name="PLoS Genet.">
        <title>Phylogenetically driven sequencing of extremely halophilic archaea reveals strategies for static and dynamic osmo-response.</title>
        <authorList>
            <person name="Becker E.A."/>
            <person name="Seitzer P.M."/>
            <person name="Tritt A."/>
            <person name="Larsen D."/>
            <person name="Krusor M."/>
            <person name="Yao A.I."/>
            <person name="Wu D."/>
            <person name="Madern D."/>
            <person name="Eisen J.A."/>
            <person name="Darling A.E."/>
            <person name="Facciotti M.T."/>
        </authorList>
    </citation>
    <scope>NUCLEOTIDE SEQUENCE [LARGE SCALE GENOMIC DNA]</scope>
    <source>
        <strain evidence="2 3">2-9-1</strain>
    </source>
</reference>
<keyword evidence="1" id="KW-1133">Transmembrane helix</keyword>
<gene>
    <name evidence="2" type="ORF">C475_19008</name>
</gene>
<dbReference type="EMBL" id="AOIU01000043">
    <property type="protein sequence ID" value="ELZ21078.1"/>
    <property type="molecule type" value="Genomic_DNA"/>
</dbReference>
<dbReference type="AlphaFoldDB" id="M0CEM2"/>
<keyword evidence="1" id="KW-0812">Transmembrane</keyword>
<evidence type="ECO:0000313" key="3">
    <source>
        <dbReference type="Proteomes" id="UP000011626"/>
    </source>
</evidence>